<dbReference type="HOGENOM" id="CLU_2706569_0_0_1"/>
<proteinExistence type="predicted"/>
<accession>A0A080WK96</accession>
<gene>
    <name evidence="1" type="ORF">TERG_11652</name>
</gene>
<keyword evidence="2" id="KW-1185">Reference proteome</keyword>
<dbReference type="OrthoDB" id="37659at2759"/>
<evidence type="ECO:0000313" key="2">
    <source>
        <dbReference type="Proteomes" id="UP000008864"/>
    </source>
</evidence>
<sequence length="73" mass="8560">MGSSGRFRYEQRTTDVREDETLLELYFICEIDDARELDDFVFDVMEALEGKVDMDDGYKGRLEKLRSKQDGLV</sequence>
<dbReference type="RefSeq" id="XP_047605272.1">
    <property type="nucleotide sequence ID" value="XM_047750734.1"/>
</dbReference>
<dbReference type="AlphaFoldDB" id="A0A080WK96"/>
<dbReference type="EMBL" id="GG700648">
    <property type="protein sequence ID" value="KFL60425.1"/>
    <property type="molecule type" value="Genomic_DNA"/>
</dbReference>
<evidence type="ECO:0000313" key="1">
    <source>
        <dbReference type="EMBL" id="KFL60425.1"/>
    </source>
</evidence>
<protein>
    <submittedName>
        <fullName evidence="1">Uncharacterized protein</fullName>
    </submittedName>
</protein>
<dbReference type="VEuPathDB" id="FungiDB:TERG_11652"/>
<organism evidence="1 2">
    <name type="scientific">Trichophyton rubrum (strain ATCC MYA-4607 / CBS 118892)</name>
    <name type="common">Athlete's foot fungus</name>
    <dbReference type="NCBI Taxonomy" id="559305"/>
    <lineage>
        <taxon>Eukaryota</taxon>
        <taxon>Fungi</taxon>
        <taxon>Dikarya</taxon>
        <taxon>Ascomycota</taxon>
        <taxon>Pezizomycotina</taxon>
        <taxon>Eurotiomycetes</taxon>
        <taxon>Eurotiomycetidae</taxon>
        <taxon>Onygenales</taxon>
        <taxon>Arthrodermataceae</taxon>
        <taxon>Trichophyton</taxon>
    </lineage>
</organism>
<dbReference type="InParanoid" id="A0A080WK96"/>
<name>A0A080WK96_TRIRC</name>
<dbReference type="Proteomes" id="UP000008864">
    <property type="component" value="Unassembled WGS sequence"/>
</dbReference>
<reference evidence="2" key="1">
    <citation type="journal article" date="2012" name="MBio">
        <title>Comparative genome analysis of Trichophyton rubrum and related dermatophytes reveals candidate genes involved in infection.</title>
        <authorList>
            <person name="Martinez D.A."/>
            <person name="Oliver B.G."/>
            <person name="Graeser Y."/>
            <person name="Goldberg J.M."/>
            <person name="Li W."/>
            <person name="Martinez-Rossi N.M."/>
            <person name="Monod M."/>
            <person name="Shelest E."/>
            <person name="Barton R.C."/>
            <person name="Birch E."/>
            <person name="Brakhage A.A."/>
            <person name="Chen Z."/>
            <person name="Gurr S.J."/>
            <person name="Heiman D."/>
            <person name="Heitman J."/>
            <person name="Kosti I."/>
            <person name="Rossi A."/>
            <person name="Saif S."/>
            <person name="Samalova M."/>
            <person name="Saunders C.W."/>
            <person name="Shea T."/>
            <person name="Summerbell R.C."/>
            <person name="Xu J."/>
            <person name="Young S."/>
            <person name="Zeng Q."/>
            <person name="Birren B.W."/>
            <person name="Cuomo C.A."/>
            <person name="White T.C."/>
        </authorList>
    </citation>
    <scope>NUCLEOTIDE SEQUENCE [LARGE SCALE GENOMIC DNA]</scope>
    <source>
        <strain evidence="2">ATCC MYA-4607 / CBS 118892</strain>
    </source>
</reference>
<dbReference type="GeneID" id="71777059"/>